<evidence type="ECO:0000313" key="3">
    <source>
        <dbReference type="EMBL" id="KRL45203.1"/>
    </source>
</evidence>
<evidence type="ECO:0000256" key="2">
    <source>
        <dbReference type="SAM" id="Phobius"/>
    </source>
</evidence>
<proteinExistence type="predicted"/>
<feature type="transmembrane region" description="Helical" evidence="2">
    <location>
        <begin position="12"/>
        <end position="32"/>
    </location>
</feature>
<keyword evidence="2" id="KW-0812">Transmembrane</keyword>
<gene>
    <name evidence="3" type="ORF">FD01_GL000769</name>
</gene>
<dbReference type="PATRIC" id="fig|1423769.4.peg.819"/>
<feature type="region of interest" description="Disordered" evidence="1">
    <location>
        <begin position="193"/>
        <end position="257"/>
    </location>
</feature>
<dbReference type="AlphaFoldDB" id="A0A0R1QVD7"/>
<feature type="region of interest" description="Disordered" evidence="1">
    <location>
        <begin position="38"/>
        <end position="74"/>
    </location>
</feature>
<sequence>MRRRRRRRRHLGLWFFIFIIIAIAATTLFLIFRGAKVSGPDSQNSSSVTKVIDTTPTASSTKTTSGTWAASGKAEDPDGEALKVKVYLHLKTNGHFQREIVIQGDSVRTIVDSGTYSGKKTYKLKSHQAVIFTYASKKAQRQQTAKATTQYGSDYAAYPSYLKTVLNNRVSKTSYRYVDTKLTLSSTTHTVPTIDAAMNDQSNTTSATNDADDDTTSTSTSDSSSDDSDTGNDASSDRTSSDSDSTDSDSSSSKMTVEKAQAIVEQQYPSADYNITAMGQTGSNFTFVVINQKTRDNQYVTVNGDGEIQ</sequence>
<accession>A0A0R1QVD7</accession>
<name>A0A0R1QVD7_9LACO</name>
<dbReference type="RefSeq" id="WP_056963458.1">
    <property type="nucleotide sequence ID" value="NZ_AZEU01000132.1"/>
</dbReference>
<reference evidence="3 4" key="1">
    <citation type="journal article" date="2015" name="Genome Announc.">
        <title>Expanding the biotechnology potential of lactobacilli through comparative genomics of 213 strains and associated genera.</title>
        <authorList>
            <person name="Sun Z."/>
            <person name="Harris H.M."/>
            <person name="McCann A."/>
            <person name="Guo C."/>
            <person name="Argimon S."/>
            <person name="Zhang W."/>
            <person name="Yang X."/>
            <person name="Jeffery I.B."/>
            <person name="Cooney J.C."/>
            <person name="Kagawa T.F."/>
            <person name="Liu W."/>
            <person name="Song Y."/>
            <person name="Salvetti E."/>
            <person name="Wrobel A."/>
            <person name="Rasinkangas P."/>
            <person name="Parkhill J."/>
            <person name="Rea M.C."/>
            <person name="O'Sullivan O."/>
            <person name="Ritari J."/>
            <person name="Douillard F.P."/>
            <person name="Paul Ross R."/>
            <person name="Yang R."/>
            <person name="Briner A.E."/>
            <person name="Felis G.E."/>
            <person name="de Vos W.M."/>
            <person name="Barrangou R."/>
            <person name="Klaenhammer T.R."/>
            <person name="Caufield P.W."/>
            <person name="Cui Y."/>
            <person name="Zhang H."/>
            <person name="O'Toole P.W."/>
        </authorList>
    </citation>
    <scope>NUCLEOTIDE SEQUENCE [LARGE SCALE GENOMIC DNA]</scope>
    <source>
        <strain evidence="3 4">DSM 13343</strain>
    </source>
</reference>
<dbReference type="OrthoDB" id="9958451at2"/>
<keyword evidence="4" id="KW-1185">Reference proteome</keyword>
<dbReference type="Proteomes" id="UP000051790">
    <property type="component" value="Unassembled WGS sequence"/>
</dbReference>
<organism evidence="3 4">
    <name type="scientific">Lacticaseibacillus manihotivorans DSM 13343 = JCM 12514</name>
    <dbReference type="NCBI Taxonomy" id="1423769"/>
    <lineage>
        <taxon>Bacteria</taxon>
        <taxon>Bacillati</taxon>
        <taxon>Bacillota</taxon>
        <taxon>Bacilli</taxon>
        <taxon>Lactobacillales</taxon>
        <taxon>Lactobacillaceae</taxon>
        <taxon>Lacticaseibacillus</taxon>
    </lineage>
</organism>
<feature type="compositionally biased region" description="Polar residues" evidence="1">
    <location>
        <begin position="40"/>
        <end position="49"/>
    </location>
</feature>
<comment type="caution">
    <text evidence="3">The sequence shown here is derived from an EMBL/GenBank/DDBJ whole genome shotgun (WGS) entry which is preliminary data.</text>
</comment>
<feature type="compositionally biased region" description="Low complexity" evidence="1">
    <location>
        <begin position="54"/>
        <end position="71"/>
    </location>
</feature>
<keyword evidence="2" id="KW-1133">Transmembrane helix</keyword>
<dbReference type="EMBL" id="AZEU01000132">
    <property type="protein sequence ID" value="KRL45203.1"/>
    <property type="molecule type" value="Genomic_DNA"/>
</dbReference>
<protein>
    <submittedName>
        <fullName evidence="3">Uncharacterized protein</fullName>
    </submittedName>
</protein>
<evidence type="ECO:0000256" key="1">
    <source>
        <dbReference type="SAM" id="MobiDB-lite"/>
    </source>
</evidence>
<evidence type="ECO:0000313" key="4">
    <source>
        <dbReference type="Proteomes" id="UP000051790"/>
    </source>
</evidence>
<keyword evidence="2" id="KW-0472">Membrane</keyword>